<evidence type="ECO:0000313" key="2">
    <source>
        <dbReference type="Proteomes" id="UP000008881"/>
    </source>
</evidence>
<dbReference type="AlphaFoldDB" id="A0A0H3FWQ0"/>
<proteinExistence type="predicted"/>
<dbReference type="EMBL" id="CP002824">
    <property type="protein sequence ID" value="AEG98772.1"/>
    <property type="molecule type" value="Genomic_DNA"/>
</dbReference>
<keyword evidence="2" id="KW-1185">Reference proteome</keyword>
<dbReference type="Proteomes" id="UP000008881">
    <property type="component" value="Chromosome"/>
</dbReference>
<accession>A0A0H3FWQ0</accession>
<protein>
    <submittedName>
        <fullName evidence="1">Uncharacterized protein</fullName>
    </submittedName>
</protein>
<gene>
    <name evidence="1" type="ordered locus">EAE_19325</name>
</gene>
<evidence type="ECO:0000313" key="1">
    <source>
        <dbReference type="EMBL" id="AEG98772.1"/>
    </source>
</evidence>
<dbReference type="KEGG" id="eae:EAE_19325"/>
<organism evidence="1 2">
    <name type="scientific">Klebsiella aerogenes (strain ATCC 13048 / DSM 30053 / CCUG 1429 / JCM 1235 / KCTC 2190 / NBRC 13534 / NCIMB 10102 / NCTC 10006 / CDC 819-56)</name>
    <name type="common">Enterobacter aerogenes</name>
    <dbReference type="NCBI Taxonomy" id="1028307"/>
    <lineage>
        <taxon>Bacteria</taxon>
        <taxon>Pseudomonadati</taxon>
        <taxon>Pseudomonadota</taxon>
        <taxon>Gammaproteobacteria</taxon>
        <taxon>Enterobacterales</taxon>
        <taxon>Enterobacteriaceae</taxon>
        <taxon>Klebsiella/Raoultella group</taxon>
        <taxon>Klebsiella</taxon>
    </lineage>
</organism>
<dbReference type="HOGENOM" id="CLU_157834_0_0_6"/>
<sequence>MLIFIFICLRGLKGQKEDFSEIRNWVARDNWNGELATGKLKEWKQTSTTNNFDHFYIFTIESNLSGEAQTYKAATVLKTSEVIKLKKDMPVMFKYQGVPPKKTAVMSVG</sequence>
<dbReference type="OrthoDB" id="6627701at2"/>
<reference evidence="1 2" key="1">
    <citation type="journal article" date="2012" name="J. Bacteriol.">
        <title>Complete genome sequence of Enterobacter aerogenes KCTC 2190.</title>
        <authorList>
            <person name="Shin S.H."/>
            <person name="Kim S."/>
            <person name="Kim J.Y."/>
            <person name="Lee S."/>
            <person name="Um Y."/>
            <person name="Oh M.K."/>
            <person name="Kim Y.R."/>
            <person name="Lee J."/>
            <person name="Yang K.S."/>
        </authorList>
    </citation>
    <scope>NUCLEOTIDE SEQUENCE [LARGE SCALE GENOMIC DNA]</scope>
    <source>
        <strain evidence="1 2">KCTC 2190</strain>
    </source>
</reference>
<name>A0A0H3FWQ0_KLEAK</name>